<feature type="non-terminal residue" evidence="1">
    <location>
        <position position="1"/>
    </location>
</feature>
<dbReference type="EMBL" id="UINC01204379">
    <property type="protein sequence ID" value="SVE25072.1"/>
    <property type="molecule type" value="Genomic_DNA"/>
</dbReference>
<protein>
    <submittedName>
        <fullName evidence="1">Uncharacterized protein</fullName>
    </submittedName>
</protein>
<feature type="non-terminal residue" evidence="1">
    <location>
        <position position="30"/>
    </location>
</feature>
<reference evidence="1" key="1">
    <citation type="submission" date="2018-05" db="EMBL/GenBank/DDBJ databases">
        <authorList>
            <person name="Lanie J.A."/>
            <person name="Ng W.-L."/>
            <person name="Kazmierczak K.M."/>
            <person name="Andrzejewski T.M."/>
            <person name="Davidsen T.M."/>
            <person name="Wayne K.J."/>
            <person name="Tettelin H."/>
            <person name="Glass J.I."/>
            <person name="Rusch D."/>
            <person name="Podicherti R."/>
            <person name="Tsui H.-C.T."/>
            <person name="Winkler M.E."/>
        </authorList>
    </citation>
    <scope>NUCLEOTIDE SEQUENCE</scope>
</reference>
<sequence>LLPKTHCPRVYSASGEFSMTWIYCGRCAGR</sequence>
<name>A0A383BYR1_9ZZZZ</name>
<gene>
    <name evidence="1" type="ORF">METZ01_LOCUS477926</name>
</gene>
<proteinExistence type="predicted"/>
<evidence type="ECO:0000313" key="1">
    <source>
        <dbReference type="EMBL" id="SVE25072.1"/>
    </source>
</evidence>
<organism evidence="1">
    <name type="scientific">marine metagenome</name>
    <dbReference type="NCBI Taxonomy" id="408172"/>
    <lineage>
        <taxon>unclassified sequences</taxon>
        <taxon>metagenomes</taxon>
        <taxon>ecological metagenomes</taxon>
    </lineage>
</organism>
<dbReference type="AlphaFoldDB" id="A0A383BYR1"/>
<accession>A0A383BYR1</accession>